<dbReference type="KEGG" id="cdep:91090613"/>
<feature type="compositionally biased region" description="Polar residues" evidence="1">
    <location>
        <begin position="116"/>
        <end position="135"/>
    </location>
</feature>
<reference evidence="2" key="3">
    <citation type="submission" date="2024-01" db="EMBL/GenBank/DDBJ databases">
        <authorList>
            <person name="Coelho M.A."/>
            <person name="David-Palma M."/>
            <person name="Shea T."/>
            <person name="Sun S."/>
            <person name="Cuomo C.A."/>
            <person name="Heitman J."/>
        </authorList>
    </citation>
    <scope>NUCLEOTIDE SEQUENCE</scope>
    <source>
        <strain evidence="2">CBS 7841</strain>
    </source>
</reference>
<dbReference type="AlphaFoldDB" id="A0AAJ8JZ87"/>
<feature type="region of interest" description="Disordered" evidence="1">
    <location>
        <begin position="1"/>
        <end position="54"/>
    </location>
</feature>
<dbReference type="Proteomes" id="UP000094043">
    <property type="component" value="Chromosome 8"/>
</dbReference>
<feature type="region of interest" description="Disordered" evidence="1">
    <location>
        <begin position="116"/>
        <end position="154"/>
    </location>
</feature>
<gene>
    <name evidence="2" type="ORF">L203_106405</name>
</gene>
<dbReference type="RefSeq" id="XP_066071851.1">
    <property type="nucleotide sequence ID" value="XM_066215754.1"/>
</dbReference>
<accession>A0AAJ8JZ87</accession>
<keyword evidence="3" id="KW-1185">Reference proteome</keyword>
<feature type="compositionally biased region" description="Polar residues" evidence="1">
    <location>
        <begin position="34"/>
        <end position="44"/>
    </location>
</feature>
<evidence type="ECO:0000313" key="3">
    <source>
        <dbReference type="Proteomes" id="UP000094043"/>
    </source>
</evidence>
<evidence type="ECO:0000256" key="1">
    <source>
        <dbReference type="SAM" id="MobiDB-lite"/>
    </source>
</evidence>
<organism evidence="2 3">
    <name type="scientific">Cryptococcus depauperatus CBS 7841</name>
    <dbReference type="NCBI Taxonomy" id="1295531"/>
    <lineage>
        <taxon>Eukaryota</taxon>
        <taxon>Fungi</taxon>
        <taxon>Dikarya</taxon>
        <taxon>Basidiomycota</taxon>
        <taxon>Agaricomycotina</taxon>
        <taxon>Tremellomycetes</taxon>
        <taxon>Tremellales</taxon>
        <taxon>Cryptococcaceae</taxon>
        <taxon>Cryptococcus</taxon>
    </lineage>
</organism>
<reference evidence="2" key="1">
    <citation type="submission" date="2016-06" db="EMBL/GenBank/DDBJ databases">
        <authorList>
            <person name="Cuomo C."/>
            <person name="Litvintseva A."/>
            <person name="Heitman J."/>
            <person name="Chen Y."/>
            <person name="Sun S."/>
            <person name="Springer D."/>
            <person name="Dromer F."/>
            <person name="Young S."/>
            <person name="Zeng Q."/>
            <person name="Chapman S."/>
            <person name="Gujja S."/>
            <person name="Saif S."/>
            <person name="Birren B."/>
        </authorList>
    </citation>
    <scope>NUCLEOTIDE SEQUENCE</scope>
    <source>
        <strain evidence="2">CBS 7841</strain>
    </source>
</reference>
<feature type="compositionally biased region" description="Basic and acidic residues" evidence="1">
    <location>
        <begin position="1"/>
        <end position="10"/>
    </location>
</feature>
<protein>
    <submittedName>
        <fullName evidence="2">Uncharacterized protein</fullName>
    </submittedName>
</protein>
<sequence length="167" mass="17884">MASPVTKDDTSSITAPTGATRATTDSAEGRPVSTFPSTQVYSTDKNIDKSTDASSPVLNAIPKIHSKDGVPRCTKLRSTTKADWLVTALCAFINSTQAENEYQIAHGYKKRTETVKLTPTMTSTTKSQDSKSGQGERQVGFGLTSRKTAGRDVESEGECLLVFQGES</sequence>
<reference evidence="2" key="2">
    <citation type="journal article" date="2022" name="Elife">
        <title>Obligate sexual reproduction of a homothallic fungus closely related to the Cryptococcus pathogenic species complex.</title>
        <authorList>
            <person name="Passer A.R."/>
            <person name="Clancey S.A."/>
            <person name="Shea T."/>
            <person name="David-Palma M."/>
            <person name="Averette A.F."/>
            <person name="Boekhout T."/>
            <person name="Porcel B.M."/>
            <person name="Nowrousian M."/>
            <person name="Cuomo C.A."/>
            <person name="Sun S."/>
            <person name="Heitman J."/>
            <person name="Coelho M.A."/>
        </authorList>
    </citation>
    <scope>NUCLEOTIDE SEQUENCE</scope>
    <source>
        <strain evidence="2">CBS 7841</strain>
    </source>
</reference>
<evidence type="ECO:0000313" key="2">
    <source>
        <dbReference type="EMBL" id="WVN91151.1"/>
    </source>
</evidence>
<dbReference type="GeneID" id="91090613"/>
<name>A0AAJ8JZ87_9TREE</name>
<dbReference type="EMBL" id="CP143791">
    <property type="protein sequence ID" value="WVN91151.1"/>
    <property type="molecule type" value="Genomic_DNA"/>
</dbReference>
<proteinExistence type="predicted"/>
<feature type="compositionally biased region" description="Polar residues" evidence="1">
    <location>
        <begin position="11"/>
        <end position="26"/>
    </location>
</feature>